<evidence type="ECO:0000313" key="5">
    <source>
        <dbReference type="EMBL" id="KAH8021626.1"/>
    </source>
</evidence>
<feature type="compositionally biased region" description="Low complexity" evidence="3">
    <location>
        <begin position="13"/>
        <end position="22"/>
    </location>
</feature>
<dbReference type="AlphaFoldDB" id="A0A9J6DHZ6"/>
<name>A0A9J6DHZ6_RHIMP</name>
<dbReference type="SUPFAM" id="SSF57889">
    <property type="entry name" value="Cysteine-rich domain"/>
    <property type="match status" value="1"/>
</dbReference>
<keyword evidence="6" id="KW-1185">Reference proteome</keyword>
<feature type="domain" description="Phorbol-ester/DAG-type" evidence="4">
    <location>
        <begin position="60"/>
        <end position="94"/>
    </location>
</feature>
<dbReference type="PROSITE" id="PS50081">
    <property type="entry name" value="ZF_DAG_PE_2"/>
    <property type="match status" value="1"/>
</dbReference>
<comment type="caution">
    <text evidence="5">The sequence shown here is derived from an EMBL/GenBank/DDBJ whole genome shotgun (WGS) entry which is preliminary data.</text>
</comment>
<gene>
    <name evidence="5" type="ORF">HPB51_016022</name>
</gene>
<dbReference type="InterPro" id="IPR046349">
    <property type="entry name" value="C1-like_sf"/>
</dbReference>
<dbReference type="InterPro" id="IPR002219">
    <property type="entry name" value="PKC_DAG/PE"/>
</dbReference>
<proteinExistence type="predicted"/>
<dbReference type="Proteomes" id="UP000821866">
    <property type="component" value="Chromosome 7"/>
</dbReference>
<dbReference type="Pfam" id="PF00130">
    <property type="entry name" value="C1_1"/>
    <property type="match status" value="1"/>
</dbReference>
<evidence type="ECO:0000259" key="4">
    <source>
        <dbReference type="PROSITE" id="PS50081"/>
    </source>
</evidence>
<keyword evidence="1" id="KW-0479">Metal-binding</keyword>
<organism evidence="5 6">
    <name type="scientific">Rhipicephalus microplus</name>
    <name type="common">Cattle tick</name>
    <name type="synonym">Boophilus microplus</name>
    <dbReference type="NCBI Taxonomy" id="6941"/>
    <lineage>
        <taxon>Eukaryota</taxon>
        <taxon>Metazoa</taxon>
        <taxon>Ecdysozoa</taxon>
        <taxon>Arthropoda</taxon>
        <taxon>Chelicerata</taxon>
        <taxon>Arachnida</taxon>
        <taxon>Acari</taxon>
        <taxon>Parasitiformes</taxon>
        <taxon>Ixodida</taxon>
        <taxon>Ixodoidea</taxon>
        <taxon>Ixodidae</taxon>
        <taxon>Rhipicephalinae</taxon>
        <taxon>Rhipicephalus</taxon>
        <taxon>Boophilus</taxon>
    </lineage>
</organism>
<reference evidence="5" key="2">
    <citation type="submission" date="2021-09" db="EMBL/GenBank/DDBJ databases">
        <authorList>
            <person name="Jia N."/>
            <person name="Wang J."/>
            <person name="Shi W."/>
            <person name="Du L."/>
            <person name="Sun Y."/>
            <person name="Zhan W."/>
            <person name="Jiang J."/>
            <person name="Wang Q."/>
            <person name="Zhang B."/>
            <person name="Ji P."/>
            <person name="Sakyi L.B."/>
            <person name="Cui X."/>
            <person name="Yuan T."/>
            <person name="Jiang B."/>
            <person name="Yang W."/>
            <person name="Lam T.T.-Y."/>
            <person name="Chang Q."/>
            <person name="Ding S."/>
            <person name="Wang X."/>
            <person name="Zhu J."/>
            <person name="Ruan X."/>
            <person name="Zhao L."/>
            <person name="Wei J."/>
            <person name="Que T."/>
            <person name="Du C."/>
            <person name="Cheng J."/>
            <person name="Dai P."/>
            <person name="Han X."/>
            <person name="Huang E."/>
            <person name="Gao Y."/>
            <person name="Liu J."/>
            <person name="Shao H."/>
            <person name="Ye R."/>
            <person name="Li L."/>
            <person name="Wei W."/>
            <person name="Wang X."/>
            <person name="Wang C."/>
            <person name="Huo Q."/>
            <person name="Li W."/>
            <person name="Guo W."/>
            <person name="Chen H."/>
            <person name="Chen S."/>
            <person name="Zhou L."/>
            <person name="Zhou L."/>
            <person name="Ni X."/>
            <person name="Tian J."/>
            <person name="Zhou Y."/>
            <person name="Sheng Y."/>
            <person name="Liu T."/>
            <person name="Pan Y."/>
            <person name="Xia L."/>
            <person name="Li J."/>
            <person name="Zhao F."/>
            <person name="Cao W."/>
        </authorList>
    </citation>
    <scope>NUCLEOTIDE SEQUENCE</scope>
    <source>
        <strain evidence="5">Rmic-2018</strain>
        <tissue evidence="5">Larvae</tissue>
    </source>
</reference>
<dbReference type="Gene3D" id="3.30.60.20">
    <property type="match status" value="1"/>
</dbReference>
<sequence>MASSAAKPNMGVGSSEPQQCSSEPEEEASPTSAAGAEGSSQQQDEQQQQQQQPEYETGHGHYFTKRTFHKPTYCHHCTDMLWGLIGQGYICEGT</sequence>
<reference evidence="5" key="1">
    <citation type="journal article" date="2020" name="Cell">
        <title>Large-Scale Comparative Analyses of Tick Genomes Elucidate Their Genetic Diversity and Vector Capacities.</title>
        <authorList>
            <consortium name="Tick Genome and Microbiome Consortium (TIGMIC)"/>
            <person name="Jia N."/>
            <person name="Wang J."/>
            <person name="Shi W."/>
            <person name="Du L."/>
            <person name="Sun Y."/>
            <person name="Zhan W."/>
            <person name="Jiang J.F."/>
            <person name="Wang Q."/>
            <person name="Zhang B."/>
            <person name="Ji P."/>
            <person name="Bell-Sakyi L."/>
            <person name="Cui X.M."/>
            <person name="Yuan T.T."/>
            <person name="Jiang B.G."/>
            <person name="Yang W.F."/>
            <person name="Lam T.T."/>
            <person name="Chang Q.C."/>
            <person name="Ding S.J."/>
            <person name="Wang X.J."/>
            <person name="Zhu J.G."/>
            <person name="Ruan X.D."/>
            <person name="Zhao L."/>
            <person name="Wei J.T."/>
            <person name="Ye R.Z."/>
            <person name="Que T.C."/>
            <person name="Du C.H."/>
            <person name="Zhou Y.H."/>
            <person name="Cheng J.X."/>
            <person name="Dai P.F."/>
            <person name="Guo W.B."/>
            <person name="Han X.H."/>
            <person name="Huang E.J."/>
            <person name="Li L.F."/>
            <person name="Wei W."/>
            <person name="Gao Y.C."/>
            <person name="Liu J.Z."/>
            <person name="Shao H.Z."/>
            <person name="Wang X."/>
            <person name="Wang C.C."/>
            <person name="Yang T.C."/>
            <person name="Huo Q.B."/>
            <person name="Li W."/>
            <person name="Chen H.Y."/>
            <person name="Chen S.E."/>
            <person name="Zhou L.G."/>
            <person name="Ni X.B."/>
            <person name="Tian J.H."/>
            <person name="Sheng Y."/>
            <person name="Liu T."/>
            <person name="Pan Y.S."/>
            <person name="Xia L.Y."/>
            <person name="Li J."/>
            <person name="Zhao F."/>
            <person name="Cao W.C."/>
        </authorList>
    </citation>
    <scope>NUCLEOTIDE SEQUENCE</scope>
    <source>
        <strain evidence="5">Rmic-2018</strain>
    </source>
</reference>
<dbReference type="PRINTS" id="PR00008">
    <property type="entry name" value="DAGPEDOMAIN"/>
</dbReference>
<feature type="compositionally biased region" description="Low complexity" evidence="3">
    <location>
        <begin position="29"/>
        <end position="52"/>
    </location>
</feature>
<evidence type="ECO:0000313" key="6">
    <source>
        <dbReference type="Proteomes" id="UP000821866"/>
    </source>
</evidence>
<dbReference type="EMBL" id="JABSTU010000009">
    <property type="protein sequence ID" value="KAH8021626.1"/>
    <property type="molecule type" value="Genomic_DNA"/>
</dbReference>
<dbReference type="VEuPathDB" id="VectorBase:LOC119174880"/>
<protein>
    <recommendedName>
        <fullName evidence="4">Phorbol-ester/DAG-type domain-containing protein</fullName>
    </recommendedName>
</protein>
<dbReference type="GO" id="GO:0046872">
    <property type="term" value="F:metal ion binding"/>
    <property type="evidence" value="ECO:0007669"/>
    <property type="project" value="UniProtKB-KW"/>
</dbReference>
<evidence type="ECO:0000256" key="3">
    <source>
        <dbReference type="SAM" id="MobiDB-lite"/>
    </source>
</evidence>
<evidence type="ECO:0000256" key="1">
    <source>
        <dbReference type="ARBA" id="ARBA00022723"/>
    </source>
</evidence>
<feature type="region of interest" description="Disordered" evidence="3">
    <location>
        <begin position="1"/>
        <end position="62"/>
    </location>
</feature>
<evidence type="ECO:0000256" key="2">
    <source>
        <dbReference type="ARBA" id="ARBA00022833"/>
    </source>
</evidence>
<dbReference type="InterPro" id="IPR020454">
    <property type="entry name" value="DAG/PE-bd"/>
</dbReference>
<keyword evidence="2" id="KW-0862">Zinc</keyword>
<accession>A0A9J6DHZ6</accession>